<accession>A0ABP7WT17</accession>
<dbReference type="RefSeq" id="WP_344935467.1">
    <property type="nucleotide sequence ID" value="NZ_BAABDM010000003.1"/>
</dbReference>
<name>A0ABP7WT17_9GAMM</name>
<dbReference type="InterPro" id="IPR051405">
    <property type="entry name" value="phD/YefM_antitoxin"/>
</dbReference>
<dbReference type="Pfam" id="PF02604">
    <property type="entry name" value="PhdYeFM_antitox"/>
    <property type="match status" value="1"/>
</dbReference>
<dbReference type="PANTHER" id="PTHR33713:SF6">
    <property type="entry name" value="ANTITOXIN YEFM"/>
    <property type="match status" value="1"/>
</dbReference>
<evidence type="ECO:0000313" key="4">
    <source>
        <dbReference type="Proteomes" id="UP001500392"/>
    </source>
</evidence>
<comment type="similarity">
    <text evidence="1 2">Belongs to the phD/YefM antitoxin family.</text>
</comment>
<dbReference type="Gene3D" id="3.40.1620.10">
    <property type="entry name" value="YefM-like domain"/>
    <property type="match status" value="1"/>
</dbReference>
<comment type="caution">
    <text evidence="3">The sequence shown here is derived from an EMBL/GenBank/DDBJ whole genome shotgun (WGS) entry which is preliminary data.</text>
</comment>
<dbReference type="Proteomes" id="UP001500392">
    <property type="component" value="Unassembled WGS sequence"/>
</dbReference>
<gene>
    <name evidence="3" type="ORF">GCM10022414_20550</name>
</gene>
<evidence type="ECO:0000256" key="1">
    <source>
        <dbReference type="ARBA" id="ARBA00009981"/>
    </source>
</evidence>
<evidence type="ECO:0000313" key="3">
    <source>
        <dbReference type="EMBL" id="GAA4096087.1"/>
    </source>
</evidence>
<protein>
    <recommendedName>
        <fullName evidence="2">Antitoxin</fullName>
    </recommendedName>
</protein>
<proteinExistence type="inferred from homology"/>
<evidence type="ECO:0000256" key="2">
    <source>
        <dbReference type="RuleBase" id="RU362080"/>
    </source>
</evidence>
<dbReference type="Gene3D" id="1.10.1220.170">
    <property type="match status" value="1"/>
</dbReference>
<dbReference type="SUPFAM" id="SSF143120">
    <property type="entry name" value="YefM-like"/>
    <property type="match status" value="1"/>
</dbReference>
<dbReference type="PANTHER" id="PTHR33713">
    <property type="entry name" value="ANTITOXIN YAFN-RELATED"/>
    <property type="match status" value="1"/>
</dbReference>
<reference evidence="4" key="1">
    <citation type="journal article" date="2019" name="Int. J. Syst. Evol. Microbiol.">
        <title>The Global Catalogue of Microorganisms (GCM) 10K type strain sequencing project: providing services to taxonomists for standard genome sequencing and annotation.</title>
        <authorList>
            <consortium name="The Broad Institute Genomics Platform"/>
            <consortium name="The Broad Institute Genome Sequencing Center for Infectious Disease"/>
            <person name="Wu L."/>
            <person name="Ma J."/>
        </authorList>
    </citation>
    <scope>NUCLEOTIDE SEQUENCE [LARGE SCALE GENOMIC DNA]</scope>
    <source>
        <strain evidence="4">JCM 17304</strain>
    </source>
</reference>
<sequence length="80" mass="8919">MTTLNATEARSKLYALIDETSTSHQPIIITGKRGNAVLLSEDDWNAVNETLHLLSTPGMRESIREGMDVELDKCSKSLDW</sequence>
<dbReference type="InterPro" id="IPR036165">
    <property type="entry name" value="YefM-like_sf"/>
</dbReference>
<organism evidence="3 4">
    <name type="scientific">Zhongshania borealis</name>
    <dbReference type="NCBI Taxonomy" id="889488"/>
    <lineage>
        <taxon>Bacteria</taxon>
        <taxon>Pseudomonadati</taxon>
        <taxon>Pseudomonadota</taxon>
        <taxon>Gammaproteobacteria</taxon>
        <taxon>Cellvibrionales</taxon>
        <taxon>Spongiibacteraceae</taxon>
        <taxon>Zhongshania</taxon>
    </lineage>
</organism>
<keyword evidence="4" id="KW-1185">Reference proteome</keyword>
<dbReference type="InterPro" id="IPR006442">
    <property type="entry name" value="Antitoxin_Phd/YefM"/>
</dbReference>
<comment type="function">
    <text evidence="2">Antitoxin component of a type II toxin-antitoxin (TA) system.</text>
</comment>
<dbReference type="EMBL" id="BAABDM010000003">
    <property type="protein sequence ID" value="GAA4096087.1"/>
    <property type="molecule type" value="Genomic_DNA"/>
</dbReference>
<dbReference type="NCBIfam" id="TIGR01552">
    <property type="entry name" value="phd_fam"/>
    <property type="match status" value="1"/>
</dbReference>